<evidence type="ECO:0000313" key="2">
    <source>
        <dbReference type="EMBL" id="GGE08708.1"/>
    </source>
</evidence>
<reference evidence="2" key="2">
    <citation type="submission" date="2020-09" db="EMBL/GenBank/DDBJ databases">
        <authorList>
            <person name="Sun Q."/>
            <person name="Zhou Y."/>
        </authorList>
    </citation>
    <scope>NUCLEOTIDE SEQUENCE</scope>
    <source>
        <strain evidence="2">CGMCC 1.15367</strain>
    </source>
</reference>
<dbReference type="AlphaFoldDB" id="A0A917E673"/>
<keyword evidence="1" id="KW-0472">Membrane</keyword>
<evidence type="ECO:0000256" key="1">
    <source>
        <dbReference type="SAM" id="Phobius"/>
    </source>
</evidence>
<organism evidence="2 3">
    <name type="scientific">Aureimonas endophytica</name>
    <dbReference type="NCBI Taxonomy" id="2027858"/>
    <lineage>
        <taxon>Bacteria</taxon>
        <taxon>Pseudomonadati</taxon>
        <taxon>Pseudomonadota</taxon>
        <taxon>Alphaproteobacteria</taxon>
        <taxon>Hyphomicrobiales</taxon>
        <taxon>Aurantimonadaceae</taxon>
        <taxon>Aureimonas</taxon>
    </lineage>
</organism>
<dbReference type="Proteomes" id="UP000644699">
    <property type="component" value="Unassembled WGS sequence"/>
</dbReference>
<keyword evidence="1" id="KW-1133">Transmembrane helix</keyword>
<keyword evidence="3" id="KW-1185">Reference proteome</keyword>
<accession>A0A917E673</accession>
<proteinExistence type="predicted"/>
<name>A0A917E673_9HYPH</name>
<feature type="transmembrane region" description="Helical" evidence="1">
    <location>
        <begin position="67"/>
        <end position="86"/>
    </location>
</feature>
<keyword evidence="1" id="KW-0812">Transmembrane</keyword>
<dbReference type="EMBL" id="BMIQ01000004">
    <property type="protein sequence ID" value="GGE08708.1"/>
    <property type="molecule type" value="Genomic_DNA"/>
</dbReference>
<protein>
    <submittedName>
        <fullName evidence="2">Uncharacterized protein</fullName>
    </submittedName>
</protein>
<reference evidence="2" key="1">
    <citation type="journal article" date="2014" name="Int. J. Syst. Evol. Microbiol.">
        <title>Complete genome sequence of Corynebacterium casei LMG S-19264T (=DSM 44701T), isolated from a smear-ripened cheese.</title>
        <authorList>
            <consortium name="US DOE Joint Genome Institute (JGI-PGF)"/>
            <person name="Walter F."/>
            <person name="Albersmeier A."/>
            <person name="Kalinowski J."/>
            <person name="Ruckert C."/>
        </authorList>
    </citation>
    <scope>NUCLEOTIDE SEQUENCE</scope>
    <source>
        <strain evidence="2">CGMCC 1.15367</strain>
    </source>
</reference>
<sequence length="139" mass="14884">MSARLVLMEAIAVLCGAVIGLLVVNLLHWLFADGDFIALTVSLGRFALAIVTVAIFAVFYHYLPQTPAALASFFVGILLPSVIVLFSYDVPLATTTVLLLYTGFSLVALLTYRFVLANSAVRQAATEMAGGGETSERLR</sequence>
<feature type="transmembrane region" description="Helical" evidence="1">
    <location>
        <begin position="92"/>
        <end position="112"/>
    </location>
</feature>
<feature type="transmembrane region" description="Helical" evidence="1">
    <location>
        <begin position="7"/>
        <end position="30"/>
    </location>
</feature>
<gene>
    <name evidence="2" type="ORF">GCM10011390_29740</name>
</gene>
<evidence type="ECO:0000313" key="3">
    <source>
        <dbReference type="Proteomes" id="UP000644699"/>
    </source>
</evidence>
<dbReference type="RefSeq" id="WP_188909766.1">
    <property type="nucleotide sequence ID" value="NZ_BMIQ01000004.1"/>
</dbReference>
<comment type="caution">
    <text evidence="2">The sequence shown here is derived from an EMBL/GenBank/DDBJ whole genome shotgun (WGS) entry which is preliminary data.</text>
</comment>
<feature type="transmembrane region" description="Helical" evidence="1">
    <location>
        <begin position="36"/>
        <end position="60"/>
    </location>
</feature>